<evidence type="ECO:0000313" key="2">
    <source>
        <dbReference type="EMBL" id="KAH7092978.1"/>
    </source>
</evidence>
<dbReference type="AlphaFoldDB" id="A0A8K0RDP6"/>
<sequence>MVLPKIIPPLLSIAWVLRLHRGCSVSTQSDPKPCGVWRAGLTKNMLRWGECYYVNDNDFQSCSTSAGNLRTKKTLATWQYMDFVVVGERLLPLGRIWCIPSLPKTRHSVRWAL</sequence>
<proteinExistence type="predicted"/>
<evidence type="ECO:0000256" key="1">
    <source>
        <dbReference type="SAM" id="SignalP"/>
    </source>
</evidence>
<name>A0A8K0RDP6_9PLEO</name>
<protein>
    <recommendedName>
        <fullName evidence="4">Secreted protein</fullName>
    </recommendedName>
</protein>
<evidence type="ECO:0008006" key="4">
    <source>
        <dbReference type="Google" id="ProtNLM"/>
    </source>
</evidence>
<comment type="caution">
    <text evidence="2">The sequence shown here is derived from an EMBL/GenBank/DDBJ whole genome shotgun (WGS) entry which is preliminary data.</text>
</comment>
<dbReference type="EMBL" id="JAGMVJ010000002">
    <property type="protein sequence ID" value="KAH7092978.1"/>
    <property type="molecule type" value="Genomic_DNA"/>
</dbReference>
<reference evidence="2" key="1">
    <citation type="journal article" date="2021" name="Nat. Commun.">
        <title>Genetic determinants of endophytism in the Arabidopsis root mycobiome.</title>
        <authorList>
            <person name="Mesny F."/>
            <person name="Miyauchi S."/>
            <person name="Thiergart T."/>
            <person name="Pickel B."/>
            <person name="Atanasova L."/>
            <person name="Karlsson M."/>
            <person name="Huettel B."/>
            <person name="Barry K.W."/>
            <person name="Haridas S."/>
            <person name="Chen C."/>
            <person name="Bauer D."/>
            <person name="Andreopoulos W."/>
            <person name="Pangilinan J."/>
            <person name="LaButti K."/>
            <person name="Riley R."/>
            <person name="Lipzen A."/>
            <person name="Clum A."/>
            <person name="Drula E."/>
            <person name="Henrissat B."/>
            <person name="Kohler A."/>
            <person name="Grigoriev I.V."/>
            <person name="Martin F.M."/>
            <person name="Hacquard S."/>
        </authorList>
    </citation>
    <scope>NUCLEOTIDE SEQUENCE</scope>
    <source>
        <strain evidence="2">MPI-SDFR-AT-0120</strain>
    </source>
</reference>
<keyword evidence="1" id="KW-0732">Signal</keyword>
<keyword evidence="3" id="KW-1185">Reference proteome</keyword>
<feature type="chain" id="PRO_5035461810" description="Secreted protein" evidence="1">
    <location>
        <begin position="23"/>
        <end position="113"/>
    </location>
</feature>
<organism evidence="2 3">
    <name type="scientific">Paraphoma chrysanthemicola</name>
    <dbReference type="NCBI Taxonomy" id="798071"/>
    <lineage>
        <taxon>Eukaryota</taxon>
        <taxon>Fungi</taxon>
        <taxon>Dikarya</taxon>
        <taxon>Ascomycota</taxon>
        <taxon>Pezizomycotina</taxon>
        <taxon>Dothideomycetes</taxon>
        <taxon>Pleosporomycetidae</taxon>
        <taxon>Pleosporales</taxon>
        <taxon>Pleosporineae</taxon>
        <taxon>Phaeosphaeriaceae</taxon>
        <taxon>Paraphoma</taxon>
    </lineage>
</organism>
<gene>
    <name evidence="2" type="ORF">FB567DRAFT_160422</name>
</gene>
<evidence type="ECO:0000313" key="3">
    <source>
        <dbReference type="Proteomes" id="UP000813461"/>
    </source>
</evidence>
<dbReference type="Proteomes" id="UP000813461">
    <property type="component" value="Unassembled WGS sequence"/>
</dbReference>
<feature type="signal peptide" evidence="1">
    <location>
        <begin position="1"/>
        <end position="22"/>
    </location>
</feature>
<accession>A0A8K0RDP6</accession>